<accession>A0A0F9S847</accession>
<protein>
    <submittedName>
        <fullName evidence="1">Uncharacterized protein</fullName>
    </submittedName>
</protein>
<evidence type="ECO:0000313" key="1">
    <source>
        <dbReference type="EMBL" id="KKN58417.1"/>
    </source>
</evidence>
<organism evidence="1">
    <name type="scientific">marine sediment metagenome</name>
    <dbReference type="NCBI Taxonomy" id="412755"/>
    <lineage>
        <taxon>unclassified sequences</taxon>
        <taxon>metagenomes</taxon>
        <taxon>ecological metagenomes</taxon>
    </lineage>
</organism>
<proteinExistence type="predicted"/>
<dbReference type="AlphaFoldDB" id="A0A0F9S847"/>
<comment type="caution">
    <text evidence="1">The sequence shown here is derived from an EMBL/GenBank/DDBJ whole genome shotgun (WGS) entry which is preliminary data.</text>
</comment>
<reference evidence="1" key="1">
    <citation type="journal article" date="2015" name="Nature">
        <title>Complex archaea that bridge the gap between prokaryotes and eukaryotes.</title>
        <authorList>
            <person name="Spang A."/>
            <person name="Saw J.H."/>
            <person name="Jorgensen S.L."/>
            <person name="Zaremba-Niedzwiedzka K."/>
            <person name="Martijn J."/>
            <person name="Lind A.E."/>
            <person name="van Eijk R."/>
            <person name="Schleper C."/>
            <person name="Guy L."/>
            <person name="Ettema T.J."/>
        </authorList>
    </citation>
    <scope>NUCLEOTIDE SEQUENCE</scope>
</reference>
<name>A0A0F9S847_9ZZZZ</name>
<gene>
    <name evidence="1" type="ORF">LCGC14_0552300</name>
</gene>
<dbReference type="EMBL" id="LAZR01000763">
    <property type="protein sequence ID" value="KKN58417.1"/>
    <property type="molecule type" value="Genomic_DNA"/>
</dbReference>
<sequence length="64" mass="7205">MKVPQCDFCLLQFHPAEADLHFERVTADWLGGLEIYDVCPACRTKLENFVKGMKPPPRKTGGAK</sequence>